<organism evidence="8 9">
    <name type="scientific">Kibdelosporangium banguiense</name>
    <dbReference type="NCBI Taxonomy" id="1365924"/>
    <lineage>
        <taxon>Bacteria</taxon>
        <taxon>Bacillati</taxon>
        <taxon>Actinomycetota</taxon>
        <taxon>Actinomycetes</taxon>
        <taxon>Pseudonocardiales</taxon>
        <taxon>Pseudonocardiaceae</taxon>
        <taxon>Kibdelosporangium</taxon>
    </lineage>
</organism>
<evidence type="ECO:0000313" key="9">
    <source>
        <dbReference type="Proteomes" id="UP001519332"/>
    </source>
</evidence>
<evidence type="ECO:0000256" key="4">
    <source>
        <dbReference type="ARBA" id="ARBA00022777"/>
    </source>
</evidence>
<dbReference type="PANTHER" id="PTHR46566:SF5">
    <property type="entry name" value="1-PHOSPHOFRUCTOKINASE"/>
    <property type="match status" value="1"/>
</dbReference>
<evidence type="ECO:0000256" key="1">
    <source>
        <dbReference type="ARBA" id="ARBA00010688"/>
    </source>
</evidence>
<dbReference type="SUPFAM" id="SSF53613">
    <property type="entry name" value="Ribokinase-like"/>
    <property type="match status" value="1"/>
</dbReference>
<dbReference type="InterPro" id="IPR011611">
    <property type="entry name" value="PfkB_dom"/>
</dbReference>
<name>A0ABS4TSZ0_9PSEU</name>
<accession>A0ABS4TSZ0</accession>
<dbReference type="PIRSF" id="PIRSF000535">
    <property type="entry name" value="1PFK/6PFK/LacC"/>
    <property type="match status" value="1"/>
</dbReference>
<dbReference type="Pfam" id="PF00294">
    <property type="entry name" value="PfkB"/>
    <property type="match status" value="1"/>
</dbReference>
<keyword evidence="4 8" id="KW-0418">Kinase</keyword>
<dbReference type="CDD" id="cd01164">
    <property type="entry name" value="FruK_PfkB_like"/>
    <property type="match status" value="1"/>
</dbReference>
<dbReference type="InterPro" id="IPR002173">
    <property type="entry name" value="Carboh/pur_kinase_PfkB_CS"/>
</dbReference>
<feature type="domain" description="Carbohydrate kinase PfkB" evidence="7">
    <location>
        <begin position="15"/>
        <end position="268"/>
    </location>
</feature>
<dbReference type="InterPro" id="IPR029056">
    <property type="entry name" value="Ribokinase-like"/>
</dbReference>
<dbReference type="NCBIfam" id="TIGR03168">
    <property type="entry name" value="1-PFK"/>
    <property type="match status" value="1"/>
</dbReference>
<dbReference type="InterPro" id="IPR017583">
    <property type="entry name" value="Tagatose/fructose_Pkinase"/>
</dbReference>
<evidence type="ECO:0000259" key="7">
    <source>
        <dbReference type="Pfam" id="PF00294"/>
    </source>
</evidence>
<dbReference type="GO" id="GO:0009024">
    <property type="term" value="F:tagatose-6-phosphate kinase activity"/>
    <property type="evidence" value="ECO:0007669"/>
    <property type="project" value="UniProtKB-EC"/>
</dbReference>
<evidence type="ECO:0000256" key="2">
    <source>
        <dbReference type="ARBA" id="ARBA00022679"/>
    </source>
</evidence>
<dbReference type="Proteomes" id="UP001519332">
    <property type="component" value="Unassembled WGS sequence"/>
</dbReference>
<reference evidence="8 9" key="1">
    <citation type="submission" date="2021-03" db="EMBL/GenBank/DDBJ databases">
        <title>Sequencing the genomes of 1000 actinobacteria strains.</title>
        <authorList>
            <person name="Klenk H.-P."/>
        </authorList>
    </citation>
    <scope>NUCLEOTIDE SEQUENCE [LARGE SCALE GENOMIC DNA]</scope>
    <source>
        <strain evidence="8 9">DSM 46670</strain>
    </source>
</reference>
<keyword evidence="3" id="KW-0547">Nucleotide-binding</keyword>
<keyword evidence="2 6" id="KW-0808">Transferase</keyword>
<dbReference type="EC" id="2.7.1.144" evidence="8"/>
<evidence type="ECO:0000313" key="8">
    <source>
        <dbReference type="EMBL" id="MBP2327509.1"/>
    </source>
</evidence>
<dbReference type="Gene3D" id="3.40.1190.20">
    <property type="match status" value="1"/>
</dbReference>
<sequence>MAVVVILTVTLNAALDVTYRVDALRPGGTHRVEDVHTRPGGKGVNVADVLTQLGEQVVATGFAGPQLRALLPGFVPIAAESRRTVAVLAGAEATLFNEPGPVISAGEWTALLSEFDRLAADADVVVLSGRLPGVAPDAYAQLITRCPAPVILDAEGDCLRHGIAAGPTLIKPNQDELAGLLGRESGHPADLAAELGVNVAATLGSDGAVLSTADGVWRSRPPRAVTGNPTGAGDAFTAALAVGLARGRSWPQILADAVALSAAAVAVPVAGAFDAAMYREFTDLVTVVKD</sequence>
<dbReference type="PROSITE" id="PS00584">
    <property type="entry name" value="PFKB_KINASES_2"/>
    <property type="match status" value="1"/>
</dbReference>
<evidence type="ECO:0000256" key="6">
    <source>
        <dbReference type="PIRNR" id="PIRNR000535"/>
    </source>
</evidence>
<dbReference type="EMBL" id="JAGINW010000001">
    <property type="protein sequence ID" value="MBP2327509.1"/>
    <property type="molecule type" value="Genomic_DNA"/>
</dbReference>
<protein>
    <submittedName>
        <fullName evidence="8">Tagatose 6-phosphate kinase</fullName>
        <ecNumber evidence="8">2.7.1.144</ecNumber>
    </submittedName>
</protein>
<keyword evidence="9" id="KW-1185">Reference proteome</keyword>
<dbReference type="RefSeq" id="WP_245378557.1">
    <property type="nucleotide sequence ID" value="NZ_JAGINW010000001.1"/>
</dbReference>
<evidence type="ECO:0000256" key="3">
    <source>
        <dbReference type="ARBA" id="ARBA00022741"/>
    </source>
</evidence>
<gene>
    <name evidence="8" type="ORF">JOF56_007894</name>
</gene>
<dbReference type="PROSITE" id="PS00583">
    <property type="entry name" value="PFKB_KINASES_1"/>
    <property type="match status" value="1"/>
</dbReference>
<comment type="caution">
    <text evidence="8">The sequence shown here is derived from an EMBL/GenBank/DDBJ whole genome shotgun (WGS) entry which is preliminary data.</text>
</comment>
<proteinExistence type="inferred from homology"/>
<keyword evidence="5" id="KW-0067">ATP-binding</keyword>
<dbReference type="PANTHER" id="PTHR46566">
    <property type="entry name" value="1-PHOSPHOFRUCTOKINASE-RELATED"/>
    <property type="match status" value="1"/>
</dbReference>
<comment type="similarity">
    <text evidence="1">Belongs to the carbohydrate kinase PfkB family.</text>
</comment>
<evidence type="ECO:0000256" key="5">
    <source>
        <dbReference type="ARBA" id="ARBA00022840"/>
    </source>
</evidence>